<gene>
    <name evidence="2" type="ORF">FBFR_16090</name>
</gene>
<name>A0A167U2M4_9FLAO</name>
<comment type="caution">
    <text evidence="2">The sequence shown here is derived from an EMBL/GenBank/DDBJ whole genome shotgun (WGS) entry which is preliminary data.</text>
</comment>
<protein>
    <submittedName>
        <fullName evidence="2">Uncharacterized protein</fullName>
    </submittedName>
</protein>
<dbReference type="AlphaFoldDB" id="A0A167U2M4"/>
<keyword evidence="1" id="KW-0812">Transmembrane</keyword>
<evidence type="ECO:0000256" key="1">
    <source>
        <dbReference type="SAM" id="Phobius"/>
    </source>
</evidence>
<keyword evidence="1" id="KW-1133">Transmembrane helix</keyword>
<sequence length="341" mass="39811">MYICSYREIEQQLILRQSNGASEVKLIRNSYDSQYEEGFLKIPKNSFKLMVKNTLEDYKAAIQLKYEIEKMGRHSSFLLNPSRAKLRKLCAELFKNDVNVDDLKNFSAFFQFDFVPNCSTKLKDQTDRFRPIETFFKGETDLTDIEAVNIAAILVSFNPRPYLKFSKTESLKKEFSLIGSPKSTVVHQVTVEDKMAINDNMENNGIIQPSFLVKKRMRFLQTQQIIPAMLLILILGGFAYWFLPKKTCMQWQKDHYEVVVCETEEVGIVNLYSKLPVNESMLNFKKIEVSDTTTFFKHNKPILWYCKNGNHLDFFNGPGFHPENEKTLKPITQYMIDKYVK</sequence>
<accession>A0A167U2M4</accession>
<dbReference type="EMBL" id="LVJE01000048">
    <property type="protein sequence ID" value="OAB25198.1"/>
    <property type="molecule type" value="Genomic_DNA"/>
</dbReference>
<reference evidence="2 3" key="1">
    <citation type="submission" date="2016-03" db="EMBL/GenBank/DDBJ databases">
        <title>Draft genome sequence of Flavobacterium fryxellicola DSM 16209.</title>
        <authorList>
            <person name="Shin S.-K."/>
            <person name="Yi H."/>
        </authorList>
    </citation>
    <scope>NUCLEOTIDE SEQUENCE [LARGE SCALE GENOMIC DNA]</scope>
    <source>
        <strain evidence="2 3">DSM 16209</strain>
    </source>
</reference>
<dbReference type="STRING" id="249352.SAMN05444395_101153"/>
<proteinExistence type="predicted"/>
<evidence type="ECO:0000313" key="2">
    <source>
        <dbReference type="EMBL" id="OAB25198.1"/>
    </source>
</evidence>
<keyword evidence="1" id="KW-0472">Membrane</keyword>
<keyword evidence="3" id="KW-1185">Reference proteome</keyword>
<evidence type="ECO:0000313" key="3">
    <source>
        <dbReference type="Proteomes" id="UP000077164"/>
    </source>
</evidence>
<organism evidence="2 3">
    <name type="scientific">Flavobacterium fryxellicola</name>
    <dbReference type="NCBI Taxonomy" id="249352"/>
    <lineage>
        <taxon>Bacteria</taxon>
        <taxon>Pseudomonadati</taxon>
        <taxon>Bacteroidota</taxon>
        <taxon>Flavobacteriia</taxon>
        <taxon>Flavobacteriales</taxon>
        <taxon>Flavobacteriaceae</taxon>
        <taxon>Flavobacterium</taxon>
    </lineage>
</organism>
<feature type="transmembrane region" description="Helical" evidence="1">
    <location>
        <begin position="225"/>
        <end position="243"/>
    </location>
</feature>
<dbReference type="Proteomes" id="UP000077164">
    <property type="component" value="Unassembled WGS sequence"/>
</dbReference>